<dbReference type="Gene3D" id="1.10.287.130">
    <property type="match status" value="1"/>
</dbReference>
<dbReference type="SUPFAM" id="SSF47384">
    <property type="entry name" value="Homodimeric domain of signal transducing histidine kinase"/>
    <property type="match status" value="1"/>
</dbReference>
<feature type="transmembrane region" description="Helical" evidence="6">
    <location>
        <begin position="137"/>
        <end position="158"/>
    </location>
</feature>
<feature type="domain" description="Histidine kinase" evidence="7">
    <location>
        <begin position="418"/>
        <end position="637"/>
    </location>
</feature>
<keyword evidence="5" id="KW-0902">Two-component regulatory system</keyword>
<feature type="transmembrane region" description="Helical" evidence="6">
    <location>
        <begin position="17"/>
        <end position="33"/>
    </location>
</feature>
<dbReference type="PANTHER" id="PTHR43547:SF2">
    <property type="entry name" value="HYBRID SIGNAL TRANSDUCTION HISTIDINE KINASE C"/>
    <property type="match status" value="1"/>
</dbReference>
<organism evidence="8 9">
    <name type="scientific">Clostridium intestinale DSM 6191</name>
    <dbReference type="NCBI Taxonomy" id="1121320"/>
    <lineage>
        <taxon>Bacteria</taxon>
        <taxon>Bacillati</taxon>
        <taxon>Bacillota</taxon>
        <taxon>Clostridia</taxon>
        <taxon>Eubacteriales</taxon>
        <taxon>Clostridiaceae</taxon>
        <taxon>Clostridium</taxon>
    </lineage>
</organism>
<dbReference type="SUPFAM" id="SSF55874">
    <property type="entry name" value="ATPase domain of HSP90 chaperone/DNA topoisomerase II/histidine kinase"/>
    <property type="match status" value="1"/>
</dbReference>
<dbReference type="Pfam" id="PF17159">
    <property type="entry name" value="MASE3"/>
    <property type="match status" value="1"/>
</dbReference>
<dbReference type="PROSITE" id="PS50109">
    <property type="entry name" value="HIS_KIN"/>
    <property type="match status" value="1"/>
</dbReference>
<feature type="transmembrane region" description="Helical" evidence="6">
    <location>
        <begin position="105"/>
        <end position="125"/>
    </location>
</feature>
<keyword evidence="4 8" id="KW-0808">Transferase</keyword>
<dbReference type="InterPro" id="IPR036097">
    <property type="entry name" value="HisK_dim/P_sf"/>
</dbReference>
<dbReference type="Pfam" id="PF00512">
    <property type="entry name" value="HisKA"/>
    <property type="match status" value="1"/>
</dbReference>
<dbReference type="InterPro" id="IPR004358">
    <property type="entry name" value="Sig_transdc_His_kin-like_C"/>
</dbReference>
<dbReference type="InterPro" id="IPR036890">
    <property type="entry name" value="HATPase_C_sf"/>
</dbReference>
<dbReference type="EMBL" id="FQXU01000013">
    <property type="protein sequence ID" value="SHI38331.1"/>
    <property type="molecule type" value="Genomic_DNA"/>
</dbReference>
<dbReference type="SMART" id="SM00388">
    <property type="entry name" value="HisKA"/>
    <property type="match status" value="1"/>
</dbReference>
<evidence type="ECO:0000256" key="1">
    <source>
        <dbReference type="ARBA" id="ARBA00000085"/>
    </source>
</evidence>
<evidence type="ECO:0000256" key="4">
    <source>
        <dbReference type="ARBA" id="ARBA00022777"/>
    </source>
</evidence>
<dbReference type="InterPro" id="IPR003594">
    <property type="entry name" value="HATPase_dom"/>
</dbReference>
<dbReference type="InterPro" id="IPR003661">
    <property type="entry name" value="HisK_dim/P_dom"/>
</dbReference>
<dbReference type="InterPro" id="IPR005467">
    <property type="entry name" value="His_kinase_dom"/>
</dbReference>
<name>A0A1M6APG8_9CLOT</name>
<accession>A0A1M6APG8</accession>
<feature type="transmembrane region" description="Helical" evidence="6">
    <location>
        <begin position="39"/>
        <end position="60"/>
    </location>
</feature>
<protein>
    <recommendedName>
        <fullName evidence="2">histidine kinase</fullName>
        <ecNumber evidence="2">2.7.13.3</ecNumber>
    </recommendedName>
</protein>
<dbReference type="PRINTS" id="PR00344">
    <property type="entry name" value="BCTRLSENSOR"/>
</dbReference>
<sequence>MNIFEEIVDRLKNNTKINMFYVSIVITILSYLITKDYNVFYIVIEMLCASLTMAIVFITFTKKYKSNSIFNYIGYGFTLLCFINTVHIVLINSMEVGSFESKGTIFVWLANNYLEYMIIIISTIFTKIKPKVTDLIFAYCLVIFGIGLFSLFTFNFQGTASEYLIVGYNIWKYTAILFFVALLLIHKYKYYIGRSESKYLYTYLLLVFIYEYIVKLYFTFSIQPLVFVYIIKYLAYYFLYRALNEYILFESYSSMYDDLLKVEDRHIQLNKTLNDRLNILKEVKIILSKSEKKYVSLLESISDGIIIFHFDEISYANKASTYFIDISLDKVKNITLGDTLEKLGLKYSLSNEKFLEESINIEIAGEEKYLDIYMFESEENTKILFIKDVTEKNINYNLKIELQKYLGEENVKNEFYANISHELRTPINLIYTSLQIKELYIQDNNYEAIEKNTVVIKQNCLRLIRTINNFIDANKISENYLRPNYGIYNIVELVENAAQASVRYIEKMKMSLVFDSEKEEIYTICDWEFVQRAVLNLLSNSVKFGKVDGDIYVTIYINKDKLCISVKNNGPGISSDIKPYLFDRFTKINKSLNRDKEGSGLGLYLCRSLIELQQGELVLISEEKYGNEFLITFPYEEIHIENKDSIYKSFEINDLVEKVDIEFSDIYL</sequence>
<feature type="transmembrane region" description="Helical" evidence="6">
    <location>
        <begin position="200"/>
        <end position="220"/>
    </location>
</feature>
<feature type="transmembrane region" description="Helical" evidence="6">
    <location>
        <begin position="72"/>
        <end position="93"/>
    </location>
</feature>
<evidence type="ECO:0000313" key="9">
    <source>
        <dbReference type="Proteomes" id="UP000184241"/>
    </source>
</evidence>
<dbReference type="PANTHER" id="PTHR43547">
    <property type="entry name" value="TWO-COMPONENT HISTIDINE KINASE"/>
    <property type="match status" value="1"/>
</dbReference>
<gene>
    <name evidence="8" type="ORF">SAMN02745941_03722</name>
</gene>
<dbReference type="SMART" id="SM00387">
    <property type="entry name" value="HATPase_c"/>
    <property type="match status" value="1"/>
</dbReference>
<evidence type="ECO:0000256" key="3">
    <source>
        <dbReference type="ARBA" id="ARBA00022553"/>
    </source>
</evidence>
<evidence type="ECO:0000313" key="8">
    <source>
        <dbReference type="EMBL" id="SHI38331.1"/>
    </source>
</evidence>
<dbReference type="CDD" id="cd00082">
    <property type="entry name" value="HisKA"/>
    <property type="match status" value="1"/>
</dbReference>
<comment type="catalytic activity">
    <reaction evidence="1">
        <text>ATP + protein L-histidine = ADP + protein N-phospho-L-histidine.</text>
        <dbReference type="EC" id="2.7.13.3"/>
    </reaction>
</comment>
<keyword evidence="6" id="KW-1133">Transmembrane helix</keyword>
<dbReference type="Proteomes" id="UP000184241">
    <property type="component" value="Unassembled WGS sequence"/>
</dbReference>
<dbReference type="EC" id="2.7.13.3" evidence="2"/>
<reference evidence="8 9" key="1">
    <citation type="submission" date="2016-11" db="EMBL/GenBank/DDBJ databases">
        <authorList>
            <person name="Jaros S."/>
            <person name="Januszkiewicz K."/>
            <person name="Wedrychowicz H."/>
        </authorList>
    </citation>
    <scope>NUCLEOTIDE SEQUENCE [LARGE SCALE GENOMIC DNA]</scope>
    <source>
        <strain evidence="8 9">DSM 6191</strain>
    </source>
</reference>
<evidence type="ECO:0000259" key="7">
    <source>
        <dbReference type="PROSITE" id="PS50109"/>
    </source>
</evidence>
<dbReference type="GO" id="GO:0000155">
    <property type="term" value="F:phosphorelay sensor kinase activity"/>
    <property type="evidence" value="ECO:0007669"/>
    <property type="project" value="InterPro"/>
</dbReference>
<dbReference type="RefSeq" id="WP_073021987.1">
    <property type="nucleotide sequence ID" value="NZ_FQXU01000013.1"/>
</dbReference>
<dbReference type="InterPro" id="IPR033425">
    <property type="entry name" value="MASE3"/>
</dbReference>
<feature type="transmembrane region" description="Helical" evidence="6">
    <location>
        <begin position="170"/>
        <end position="188"/>
    </location>
</feature>
<keyword evidence="6" id="KW-0472">Membrane</keyword>
<evidence type="ECO:0000256" key="6">
    <source>
        <dbReference type="SAM" id="Phobius"/>
    </source>
</evidence>
<keyword evidence="6" id="KW-0812">Transmembrane</keyword>
<dbReference type="AlphaFoldDB" id="A0A1M6APG8"/>
<keyword evidence="3" id="KW-0597">Phosphoprotein</keyword>
<evidence type="ECO:0000256" key="5">
    <source>
        <dbReference type="ARBA" id="ARBA00023012"/>
    </source>
</evidence>
<dbReference type="Gene3D" id="3.30.565.10">
    <property type="entry name" value="Histidine kinase-like ATPase, C-terminal domain"/>
    <property type="match status" value="1"/>
</dbReference>
<dbReference type="Pfam" id="PF02518">
    <property type="entry name" value="HATPase_c"/>
    <property type="match status" value="1"/>
</dbReference>
<keyword evidence="4 8" id="KW-0418">Kinase</keyword>
<evidence type="ECO:0000256" key="2">
    <source>
        <dbReference type="ARBA" id="ARBA00012438"/>
    </source>
</evidence>
<proteinExistence type="predicted"/>